<dbReference type="SMART" id="SM00852">
    <property type="entry name" value="MoCF_biosynth"/>
    <property type="match status" value="1"/>
</dbReference>
<accession>A0A6J7SVN5</accession>
<dbReference type="GO" id="GO:0006777">
    <property type="term" value="P:Mo-molybdopterin cofactor biosynthetic process"/>
    <property type="evidence" value="ECO:0007669"/>
    <property type="project" value="TreeGrafter"/>
</dbReference>
<protein>
    <submittedName>
        <fullName evidence="3">Unannotated protein</fullName>
    </submittedName>
</protein>
<dbReference type="InterPro" id="IPR038987">
    <property type="entry name" value="MoeA-like"/>
</dbReference>
<proteinExistence type="predicted"/>
<dbReference type="SUPFAM" id="SSF63882">
    <property type="entry name" value="MoeA N-terminal region -like"/>
    <property type="match status" value="1"/>
</dbReference>
<dbReference type="GO" id="GO:0005829">
    <property type="term" value="C:cytosol"/>
    <property type="evidence" value="ECO:0007669"/>
    <property type="project" value="TreeGrafter"/>
</dbReference>
<dbReference type="Pfam" id="PF00994">
    <property type="entry name" value="MoCF_biosynth"/>
    <property type="match status" value="1"/>
</dbReference>
<dbReference type="InterPro" id="IPR036425">
    <property type="entry name" value="MoaB/Mog-like_dom_sf"/>
</dbReference>
<dbReference type="Gene3D" id="3.40.980.10">
    <property type="entry name" value="MoaB/Mog-like domain"/>
    <property type="match status" value="1"/>
</dbReference>
<sequence>MKGLREGSWDQACALASQSFMPLHSQTVSLADAIDRYLSQDVLSLCDLPAFETSAMDGWAVSGDGPWKLIGEVATGKTSAEVLHYGQCLAIATGGVIPAGTTSVIPWESAVEKDGQVSGEIDLGANIRPAGMESKKDDVLAKAGTRVSPPMAGLFAAAGHDAINVIAQPRVAIFFLGDELIHSGIPVGGAIRDALGPQLPAVLRKMGCTISSFQFVKDDLSVLNSEIAKTLDSVDLVITTGGTADGPRDFVKPALKNLDAEMIIDCVKVRPGYHVLLARVSHKAREIAFLALPGNPQSALAALYSFGNPLIKSFLGASQDQLAEVEITTALTTPEGFSRLVPGTINAKEFTPTTYLGSAMLRGVAHAQGFALISPGVNQAGSTAHWIAFN</sequence>
<dbReference type="InterPro" id="IPR001453">
    <property type="entry name" value="MoaB/Mog_dom"/>
</dbReference>
<evidence type="ECO:0000313" key="3">
    <source>
        <dbReference type="EMBL" id="CAB5045544.1"/>
    </source>
</evidence>
<dbReference type="InterPro" id="IPR005110">
    <property type="entry name" value="MoeA_linker/N"/>
</dbReference>
<dbReference type="Gene3D" id="3.90.105.10">
    <property type="entry name" value="Molybdopterin biosynthesis moea protein, domain 2"/>
    <property type="match status" value="1"/>
</dbReference>
<evidence type="ECO:0000259" key="1">
    <source>
        <dbReference type="SMART" id="SM00852"/>
    </source>
</evidence>
<dbReference type="InterPro" id="IPR036135">
    <property type="entry name" value="MoeA_linker/N_sf"/>
</dbReference>
<evidence type="ECO:0000313" key="2">
    <source>
        <dbReference type="EMBL" id="CAB4771635.1"/>
    </source>
</evidence>
<dbReference type="PANTHER" id="PTHR10192">
    <property type="entry name" value="MOLYBDOPTERIN BIOSYNTHESIS PROTEIN"/>
    <property type="match status" value="1"/>
</dbReference>
<dbReference type="Gene3D" id="2.170.190.11">
    <property type="entry name" value="Molybdopterin biosynthesis moea protein, domain 3"/>
    <property type="match status" value="1"/>
</dbReference>
<dbReference type="GO" id="GO:0061599">
    <property type="term" value="F:molybdopterin molybdotransferase activity"/>
    <property type="evidence" value="ECO:0007669"/>
    <property type="project" value="TreeGrafter"/>
</dbReference>
<gene>
    <name evidence="2" type="ORF">UFOPK2918_00316</name>
    <name evidence="3" type="ORF">UFOPK4303_00283</name>
</gene>
<dbReference type="CDD" id="cd00887">
    <property type="entry name" value="MoeA"/>
    <property type="match status" value="1"/>
</dbReference>
<dbReference type="SUPFAM" id="SSF53218">
    <property type="entry name" value="Molybdenum cofactor biosynthesis proteins"/>
    <property type="match status" value="1"/>
</dbReference>
<reference evidence="3" key="1">
    <citation type="submission" date="2020-05" db="EMBL/GenBank/DDBJ databases">
        <authorList>
            <person name="Chiriac C."/>
            <person name="Salcher M."/>
            <person name="Ghai R."/>
            <person name="Kavagutti S V."/>
        </authorList>
    </citation>
    <scope>NUCLEOTIDE SEQUENCE</scope>
</reference>
<dbReference type="PANTHER" id="PTHR10192:SF5">
    <property type="entry name" value="GEPHYRIN"/>
    <property type="match status" value="1"/>
</dbReference>
<dbReference type="Pfam" id="PF03453">
    <property type="entry name" value="MoeA_N"/>
    <property type="match status" value="1"/>
</dbReference>
<dbReference type="EMBL" id="CAFBQI010000012">
    <property type="protein sequence ID" value="CAB5045544.1"/>
    <property type="molecule type" value="Genomic_DNA"/>
</dbReference>
<feature type="domain" description="MoaB/Mog" evidence="1">
    <location>
        <begin position="172"/>
        <end position="313"/>
    </location>
</feature>
<dbReference type="InterPro" id="IPR036688">
    <property type="entry name" value="MoeA_C_domain_IV_sf"/>
</dbReference>
<organism evidence="3">
    <name type="scientific">freshwater metagenome</name>
    <dbReference type="NCBI Taxonomy" id="449393"/>
    <lineage>
        <taxon>unclassified sequences</taxon>
        <taxon>metagenomes</taxon>
        <taxon>ecological metagenomes</taxon>
    </lineage>
</organism>
<dbReference type="Gene3D" id="2.40.340.10">
    <property type="entry name" value="MoeA, C-terminal, domain IV"/>
    <property type="match status" value="1"/>
</dbReference>
<name>A0A6J7SVN5_9ZZZZ</name>
<dbReference type="EMBL" id="CAEZZT010000014">
    <property type="protein sequence ID" value="CAB4771635.1"/>
    <property type="molecule type" value="Genomic_DNA"/>
</dbReference>
<dbReference type="AlphaFoldDB" id="A0A6J7SVN5"/>